<dbReference type="EMBL" id="NJBN01000013">
    <property type="protein sequence ID" value="TKJ37253.1"/>
    <property type="molecule type" value="Genomic_DNA"/>
</dbReference>
<evidence type="ECO:0000313" key="3">
    <source>
        <dbReference type="Proteomes" id="UP000319619"/>
    </source>
</evidence>
<dbReference type="Proteomes" id="UP000319619">
    <property type="component" value="Unassembled WGS sequence"/>
</dbReference>
<dbReference type="AlphaFoldDB" id="A0A532UQQ9"/>
<proteinExistence type="predicted"/>
<feature type="region of interest" description="Disordered" evidence="1">
    <location>
        <begin position="62"/>
        <end position="91"/>
    </location>
</feature>
<evidence type="ECO:0000313" key="2">
    <source>
        <dbReference type="EMBL" id="TKJ37253.1"/>
    </source>
</evidence>
<name>A0A532UQQ9_UNCL8</name>
<evidence type="ECO:0000256" key="1">
    <source>
        <dbReference type="SAM" id="MobiDB-lite"/>
    </source>
</evidence>
<gene>
    <name evidence="2" type="ORF">CEE37_14160</name>
</gene>
<feature type="compositionally biased region" description="Gly residues" evidence="1">
    <location>
        <begin position="65"/>
        <end position="84"/>
    </location>
</feature>
<organism evidence="2 3">
    <name type="scientific">candidate division LCP-89 bacterium B3_LCP</name>
    <dbReference type="NCBI Taxonomy" id="2012998"/>
    <lineage>
        <taxon>Bacteria</taxon>
        <taxon>Pseudomonadati</taxon>
        <taxon>Bacteria division LCP-89</taxon>
    </lineage>
</organism>
<reference evidence="2 3" key="1">
    <citation type="submission" date="2017-06" db="EMBL/GenBank/DDBJ databases">
        <title>Novel microbial phyla capable of carbon fixation and sulfur reduction in deep-sea sediments.</title>
        <authorList>
            <person name="Huang J."/>
            <person name="Baker B."/>
            <person name="Wang Y."/>
        </authorList>
    </citation>
    <scope>NUCLEOTIDE SEQUENCE [LARGE SCALE GENOMIC DNA]</scope>
    <source>
        <strain evidence="2">B3_LCP</strain>
    </source>
</reference>
<comment type="caution">
    <text evidence="2">The sequence shown here is derived from an EMBL/GenBank/DDBJ whole genome shotgun (WGS) entry which is preliminary data.</text>
</comment>
<sequence length="108" mass="11632">MFQSYTRPPGQENGIYLYEIAILLSSSPEVVYAIGTHPGETISLCMEFGGMDREQMKNMINRSEMGGGRGGRGSMGGGMGGKRGGSMHPLMPGMEKVEAWISIDLGEK</sequence>
<protein>
    <submittedName>
        <fullName evidence="2">Uncharacterized protein</fullName>
    </submittedName>
</protein>
<accession>A0A532UQQ9</accession>